<organism evidence="1 2">
    <name type="scientific">Phytophthora lilii</name>
    <dbReference type="NCBI Taxonomy" id="2077276"/>
    <lineage>
        <taxon>Eukaryota</taxon>
        <taxon>Sar</taxon>
        <taxon>Stramenopiles</taxon>
        <taxon>Oomycota</taxon>
        <taxon>Peronosporomycetes</taxon>
        <taxon>Peronosporales</taxon>
        <taxon>Peronosporaceae</taxon>
        <taxon>Phytophthora</taxon>
    </lineage>
</organism>
<proteinExistence type="predicted"/>
<name>A0A9W6YJ14_9STRA</name>
<protein>
    <submittedName>
        <fullName evidence="1">Unnamed protein product</fullName>
    </submittedName>
</protein>
<dbReference type="Proteomes" id="UP001165083">
    <property type="component" value="Unassembled WGS sequence"/>
</dbReference>
<gene>
    <name evidence="1" type="ORF">Plil01_001840100</name>
</gene>
<evidence type="ECO:0000313" key="2">
    <source>
        <dbReference type="Proteomes" id="UP001165083"/>
    </source>
</evidence>
<keyword evidence="2" id="KW-1185">Reference proteome</keyword>
<reference evidence="1" key="1">
    <citation type="submission" date="2023-04" db="EMBL/GenBank/DDBJ databases">
        <title>Phytophthora lilii NBRC 32176.</title>
        <authorList>
            <person name="Ichikawa N."/>
            <person name="Sato H."/>
            <person name="Tonouchi N."/>
        </authorList>
    </citation>
    <scope>NUCLEOTIDE SEQUENCE</scope>
    <source>
        <strain evidence="1">NBRC 32176</strain>
    </source>
</reference>
<evidence type="ECO:0000313" key="1">
    <source>
        <dbReference type="EMBL" id="GMF65799.1"/>
    </source>
</evidence>
<dbReference type="EMBL" id="BSXW01012505">
    <property type="protein sequence ID" value="GMF65799.1"/>
    <property type="molecule type" value="Genomic_DNA"/>
</dbReference>
<dbReference type="AlphaFoldDB" id="A0A9W6YJ14"/>
<sequence length="211" mass="22986">MEHIRQAIFNAYLRYWSIQNNLYLINNSTGEYYYFIGCSENPSSYAIQFTMLPFKAVSGYTAASGAPTFSTSGYTPQLQIVDSGTISFSSIVGLSQGTYPSTQQTAITAVKSNLVPQIDPVASVVVGVSNIYNPLANNSQVLHTFTSAGVSYGGLITSSLGQGISYVPMQGSHNEILVSLYDQNMTPLQLIDPNVCIRLLVRPKKIENLNF</sequence>
<comment type="caution">
    <text evidence="1">The sequence shown here is derived from an EMBL/GenBank/DDBJ whole genome shotgun (WGS) entry which is preliminary data.</text>
</comment>
<accession>A0A9W6YJ14</accession>